<sequence>WEFFWPNKEVPLLIRYIEDNNRVSVIQNKDMFKRKITVNIVDDDKKPQTKTYTVFVTNSPLWQSAFGHSLANVDGSDFGMVFNYDGTLKRYIISLRSTDKQADVAQVAKAFGGGGHRNASGFVWDKPIEDLFDPEEQ</sequence>
<dbReference type="Gene3D" id="3.10.310.30">
    <property type="match status" value="1"/>
</dbReference>
<dbReference type="Proteomes" id="UP000789396">
    <property type="component" value="Unassembled WGS sequence"/>
</dbReference>
<dbReference type="EMBL" id="CAJVPZ010019440">
    <property type="protein sequence ID" value="CAG8694153.1"/>
    <property type="molecule type" value="Genomic_DNA"/>
</dbReference>
<evidence type="ECO:0000313" key="1">
    <source>
        <dbReference type="EMBL" id="CAG8694153.1"/>
    </source>
</evidence>
<evidence type="ECO:0000313" key="2">
    <source>
        <dbReference type="Proteomes" id="UP000789396"/>
    </source>
</evidence>
<comment type="caution">
    <text evidence="1">The sequence shown here is derived from an EMBL/GenBank/DDBJ whole genome shotgun (WGS) entry which is preliminary data.</text>
</comment>
<reference evidence="1" key="1">
    <citation type="submission" date="2021-06" db="EMBL/GenBank/DDBJ databases">
        <authorList>
            <person name="Kallberg Y."/>
            <person name="Tangrot J."/>
            <person name="Rosling A."/>
        </authorList>
    </citation>
    <scope>NUCLEOTIDE SEQUENCE</scope>
    <source>
        <strain evidence="1">IN212</strain>
    </source>
</reference>
<gene>
    <name evidence="1" type="ORF">RFULGI_LOCUS10132</name>
</gene>
<protein>
    <submittedName>
        <fullName evidence="1">1901_t:CDS:1</fullName>
    </submittedName>
</protein>
<feature type="non-terminal residue" evidence="1">
    <location>
        <position position="137"/>
    </location>
</feature>
<dbReference type="InterPro" id="IPR038763">
    <property type="entry name" value="DHH_sf"/>
</dbReference>
<dbReference type="AlphaFoldDB" id="A0A9N9HMA2"/>
<name>A0A9N9HMA2_9GLOM</name>
<proteinExistence type="predicted"/>
<dbReference type="OrthoDB" id="443832at2759"/>
<accession>A0A9N9HMA2</accession>
<organism evidence="1 2">
    <name type="scientific">Racocetra fulgida</name>
    <dbReference type="NCBI Taxonomy" id="60492"/>
    <lineage>
        <taxon>Eukaryota</taxon>
        <taxon>Fungi</taxon>
        <taxon>Fungi incertae sedis</taxon>
        <taxon>Mucoromycota</taxon>
        <taxon>Glomeromycotina</taxon>
        <taxon>Glomeromycetes</taxon>
        <taxon>Diversisporales</taxon>
        <taxon>Gigasporaceae</taxon>
        <taxon>Racocetra</taxon>
    </lineage>
</organism>
<keyword evidence="2" id="KW-1185">Reference proteome</keyword>
<dbReference type="SUPFAM" id="SSF64182">
    <property type="entry name" value="DHH phosphoesterases"/>
    <property type="match status" value="1"/>
</dbReference>